<dbReference type="AlphaFoldDB" id="A0A2D3T5Y5"/>
<dbReference type="PANTHER" id="PTHR43685:SF5">
    <property type="entry name" value="GLYCOSYLTRANSFERASE EPSE-RELATED"/>
    <property type="match status" value="1"/>
</dbReference>
<reference evidence="5" key="2">
    <citation type="submission" date="2017-08" db="EMBL/GenBank/DDBJ databases">
        <title>Genome sequence of Candidatus Hamiltonella defensa from Acyrthosiphon pisum strain MI47.</title>
        <authorList>
            <person name="Patel V.A."/>
            <person name="Chevignon G."/>
            <person name="Russell J.A."/>
            <person name="Oliver K.M."/>
        </authorList>
    </citation>
    <scope>NUCLEOTIDE SEQUENCE</scope>
    <source>
        <strain evidence="5">MI47</strain>
    </source>
</reference>
<dbReference type="GO" id="GO:0016757">
    <property type="term" value="F:glycosyltransferase activity"/>
    <property type="evidence" value="ECO:0007669"/>
    <property type="project" value="UniProtKB-KW"/>
</dbReference>
<organism evidence="6 7">
    <name type="scientific">Candidatus Williamhamiltonella defendens</name>
    <dbReference type="NCBI Taxonomy" id="138072"/>
    <lineage>
        <taxon>Bacteria</taxon>
        <taxon>Pseudomonadati</taxon>
        <taxon>Pseudomonadota</taxon>
        <taxon>Gammaproteobacteria</taxon>
        <taxon>Enterobacterales</taxon>
        <taxon>Enterobacteriaceae</taxon>
        <taxon>aphid secondary symbionts</taxon>
        <taxon>Candidatus Williamhamiltonella</taxon>
    </lineage>
</organism>
<evidence type="ECO:0000256" key="1">
    <source>
        <dbReference type="ARBA" id="ARBA00006739"/>
    </source>
</evidence>
<dbReference type="InterPro" id="IPR029044">
    <property type="entry name" value="Nucleotide-diphossugar_trans"/>
</dbReference>
<comment type="similarity">
    <text evidence="1">Belongs to the glycosyltransferase 2 family.</text>
</comment>
<sequence>MQPLVSIIVPTFNESINVLEASLKSLFKQTFRNFECIVVDDSTDLALADFCKQLCLQDSRFVYVKQPNRLGLAASLNLALQKARGDWVARFDADDICMPDRLAQQIEFLSKNKDIDVLGGAVEIVDDSLNRLGFKFYPKAHNDIIKKSHFINPLAHPTVMFKRDLVLNLGGYDTTFKYAEDLELWLRLINKGIKFANLDKILIQYRQSTLNRAHVNWRFNLKARIKNFKLNYFIRRVSGIVMIGCWAFLPKKIYEFIYKALMLRPQ</sequence>
<reference evidence="7" key="1">
    <citation type="submission" date="2016-10" db="EMBL/GenBank/DDBJ databases">
        <authorList>
            <person name="Chevignon G."/>
        </authorList>
    </citation>
    <scope>NUCLEOTIDE SEQUENCE [LARGE SCALE GENOMIC DNA]</scope>
    <source>
        <strain evidence="7">A2C</strain>
    </source>
</reference>
<evidence type="ECO:0000256" key="3">
    <source>
        <dbReference type="ARBA" id="ARBA00022679"/>
    </source>
</evidence>
<dbReference type="SUPFAM" id="SSF53448">
    <property type="entry name" value="Nucleotide-diphospho-sugar transferases"/>
    <property type="match status" value="1"/>
</dbReference>
<dbReference type="EMBL" id="CP017606">
    <property type="protein sequence ID" value="ATW29123.1"/>
    <property type="molecule type" value="Genomic_DNA"/>
</dbReference>
<dbReference type="Proteomes" id="UP000230008">
    <property type="component" value="Chromosome"/>
</dbReference>
<dbReference type="Pfam" id="PF00535">
    <property type="entry name" value="Glycos_transf_2"/>
    <property type="match status" value="1"/>
</dbReference>
<dbReference type="InterPro" id="IPR001173">
    <property type="entry name" value="Glyco_trans_2-like"/>
</dbReference>
<dbReference type="Gene3D" id="3.90.550.10">
    <property type="entry name" value="Spore Coat Polysaccharide Biosynthesis Protein SpsA, Chain A"/>
    <property type="match status" value="1"/>
</dbReference>
<accession>A0A2D3T5Y5</accession>
<evidence type="ECO:0000313" key="6">
    <source>
        <dbReference type="EMBL" id="ATW29123.1"/>
    </source>
</evidence>
<dbReference type="RefSeq" id="WP_095033818.1">
    <property type="nucleotide sequence ID" value="NZ_CADIJI010000005.1"/>
</dbReference>
<feature type="domain" description="Glycosyltransferase 2-like" evidence="4">
    <location>
        <begin position="6"/>
        <end position="131"/>
    </location>
</feature>
<dbReference type="EMBL" id="CP022932">
    <property type="protein sequence ID" value="ASV32924.1"/>
    <property type="molecule type" value="Genomic_DNA"/>
</dbReference>
<protein>
    <submittedName>
        <fullName evidence="6">Glycosyltransferase group 2</fullName>
    </submittedName>
</protein>
<dbReference type="PANTHER" id="PTHR43685">
    <property type="entry name" value="GLYCOSYLTRANSFERASE"/>
    <property type="match status" value="1"/>
</dbReference>
<dbReference type="Proteomes" id="UP000792865">
    <property type="component" value="Chromosome"/>
</dbReference>
<reference evidence="7" key="3">
    <citation type="submission" date="2017-11" db="EMBL/GenBank/DDBJ databases">
        <title>PacBio sequencing of new strain of the secondary endosymbiont Candidatus Hamiltonella defensa.</title>
        <authorList>
            <person name="Strand M.R."/>
            <person name="Oliver K."/>
        </authorList>
    </citation>
    <scope>NUCLEOTIDE SEQUENCE [LARGE SCALE GENOMIC DNA]</scope>
    <source>
        <strain evidence="7">A2C</strain>
    </source>
</reference>
<reference evidence="6" key="4">
    <citation type="journal article" date="2018" name="Genome Biol. Evol.">
        <title>Culture-Facilitated Comparative Genomics of the Facultative Symbiont Hamiltonella defensa.</title>
        <authorList>
            <person name="Chevignon G."/>
            <person name="Boyd B.M."/>
            <person name="Brandt J.W."/>
            <person name="Oliver K.M."/>
            <person name="Strand M.R."/>
        </authorList>
    </citation>
    <scope>NUCLEOTIDE SEQUENCE</scope>
    <source>
        <strain evidence="6">A2C</strain>
    </source>
</reference>
<proteinExistence type="inferred from homology"/>
<keyword evidence="2" id="KW-0328">Glycosyltransferase</keyword>
<evidence type="ECO:0000313" key="7">
    <source>
        <dbReference type="Proteomes" id="UP000230008"/>
    </source>
</evidence>
<keyword evidence="3 6" id="KW-0808">Transferase</keyword>
<evidence type="ECO:0000313" key="5">
    <source>
        <dbReference type="EMBL" id="ASV32924.1"/>
    </source>
</evidence>
<evidence type="ECO:0000259" key="4">
    <source>
        <dbReference type="Pfam" id="PF00535"/>
    </source>
</evidence>
<name>A0A2D3T5Y5_9ENTR</name>
<dbReference type="InterPro" id="IPR050834">
    <property type="entry name" value="Glycosyltransf_2"/>
</dbReference>
<gene>
    <name evidence="6" type="ORF">BJP41_00825</name>
    <name evidence="5" type="ORF">CJJ18_00895</name>
</gene>
<evidence type="ECO:0000256" key="2">
    <source>
        <dbReference type="ARBA" id="ARBA00022676"/>
    </source>
</evidence>